<proteinExistence type="inferred from homology"/>
<dbReference type="InterPro" id="IPR006135">
    <property type="entry name" value="T3SS_substrate_exporter"/>
</dbReference>
<keyword evidence="5" id="KW-0282">Flagellum</keyword>
<dbReference type="Gene3D" id="3.40.1690.10">
    <property type="entry name" value="secretion proteins EscU"/>
    <property type="match status" value="1"/>
</dbReference>
<evidence type="ECO:0000256" key="2">
    <source>
        <dbReference type="ARBA" id="ARBA00021622"/>
    </source>
</evidence>
<evidence type="ECO:0000313" key="5">
    <source>
        <dbReference type="EMBL" id="TGD73161.1"/>
    </source>
</evidence>
<reference evidence="5 6" key="1">
    <citation type="submission" date="2019-04" db="EMBL/GenBank/DDBJ databases">
        <title>Taxonomy of novel Haliea sp. from mangrove soil of West Coast of India.</title>
        <authorList>
            <person name="Verma A."/>
            <person name="Kumar P."/>
            <person name="Krishnamurthi S."/>
        </authorList>
    </citation>
    <scope>NUCLEOTIDE SEQUENCE [LARGE SCALE GENOMIC DNA]</scope>
    <source>
        <strain evidence="5 6">SAOS-164</strain>
    </source>
</reference>
<gene>
    <name evidence="5" type="ORF">E4634_12865</name>
</gene>
<name>A0A4Z0M0V3_9GAMM</name>
<dbReference type="RefSeq" id="WP_135444497.1">
    <property type="nucleotide sequence ID" value="NZ_SRLE01000008.1"/>
</dbReference>
<keyword evidence="3" id="KW-0813">Transport</keyword>
<evidence type="ECO:0000313" key="6">
    <source>
        <dbReference type="Proteomes" id="UP000298050"/>
    </source>
</evidence>
<protein>
    <recommendedName>
        <fullName evidence="2">Flagellar biosynthetic protein FlhB</fullName>
    </recommendedName>
</protein>
<dbReference type="GO" id="GO:0009306">
    <property type="term" value="P:protein secretion"/>
    <property type="evidence" value="ECO:0007669"/>
    <property type="project" value="InterPro"/>
</dbReference>
<keyword evidence="3" id="KW-1006">Bacterial flagellum protein export</keyword>
<dbReference type="PANTHER" id="PTHR30531">
    <property type="entry name" value="FLAGELLAR BIOSYNTHETIC PROTEIN FLHB"/>
    <property type="match status" value="1"/>
</dbReference>
<dbReference type="InterPro" id="IPR029025">
    <property type="entry name" value="T3SS_substrate_exporter_C"/>
</dbReference>
<keyword evidence="6" id="KW-1185">Reference proteome</keyword>
<keyword evidence="3" id="KW-0653">Protein transport</keyword>
<dbReference type="SUPFAM" id="SSF160544">
    <property type="entry name" value="EscU C-terminal domain-like"/>
    <property type="match status" value="1"/>
</dbReference>
<evidence type="ECO:0000256" key="1">
    <source>
        <dbReference type="ARBA" id="ARBA00010690"/>
    </source>
</evidence>
<organism evidence="5 6">
    <name type="scientific">Mangrovimicrobium sediminis</name>
    <dbReference type="NCBI Taxonomy" id="2562682"/>
    <lineage>
        <taxon>Bacteria</taxon>
        <taxon>Pseudomonadati</taxon>
        <taxon>Pseudomonadota</taxon>
        <taxon>Gammaproteobacteria</taxon>
        <taxon>Cellvibrionales</taxon>
        <taxon>Halieaceae</taxon>
        <taxon>Mangrovimicrobium</taxon>
    </lineage>
</organism>
<comment type="similarity">
    <text evidence="1">Belongs to the type III secretion exporter family.</text>
</comment>
<dbReference type="OrthoDB" id="5244399at2"/>
<dbReference type="Pfam" id="PF01312">
    <property type="entry name" value="Bac_export_2"/>
    <property type="match status" value="1"/>
</dbReference>
<sequence length="108" mass="11801">MAGPSDDQRPRSAVALRYDAARDNAPRVVAQGYGELAERIIEEARRHGVFVHDSPELVGLLMNLDLDEVIPPELYLVVAELLVWLSSLERGEAEALAPGQILVQDEAG</sequence>
<keyword evidence="5" id="KW-0966">Cell projection</keyword>
<dbReference type="PANTHER" id="PTHR30531:SF12">
    <property type="entry name" value="FLAGELLAR BIOSYNTHETIC PROTEIN FLHB"/>
    <property type="match status" value="1"/>
</dbReference>
<evidence type="ECO:0000256" key="3">
    <source>
        <dbReference type="ARBA" id="ARBA00023225"/>
    </source>
</evidence>
<keyword evidence="5" id="KW-0969">Cilium</keyword>
<dbReference type="EMBL" id="SRLE01000008">
    <property type="protein sequence ID" value="TGD73161.1"/>
    <property type="molecule type" value="Genomic_DNA"/>
</dbReference>
<evidence type="ECO:0000256" key="4">
    <source>
        <dbReference type="ARBA" id="ARBA00025078"/>
    </source>
</evidence>
<dbReference type="GO" id="GO:0005886">
    <property type="term" value="C:plasma membrane"/>
    <property type="evidence" value="ECO:0007669"/>
    <property type="project" value="TreeGrafter"/>
</dbReference>
<comment type="caution">
    <text evidence="5">The sequence shown here is derived from an EMBL/GenBank/DDBJ whole genome shotgun (WGS) entry which is preliminary data.</text>
</comment>
<dbReference type="Proteomes" id="UP000298050">
    <property type="component" value="Unassembled WGS sequence"/>
</dbReference>
<dbReference type="AlphaFoldDB" id="A0A4Z0M0V3"/>
<accession>A0A4Z0M0V3</accession>
<comment type="function">
    <text evidence="4">Required for formation of the rod structure in the basal body of the flagellar apparatus. Together with FliI and FliH, may constitute the export apparatus of flagellin.</text>
</comment>